<protein>
    <submittedName>
        <fullName evidence="1">Uncharacterized protein</fullName>
    </submittedName>
</protein>
<evidence type="ECO:0000313" key="1">
    <source>
        <dbReference type="EMBL" id="DAF60033.1"/>
    </source>
</evidence>
<reference evidence="1" key="1">
    <citation type="journal article" date="2021" name="Proc. Natl. Acad. Sci. U.S.A.">
        <title>A Catalog of Tens of Thousands of Viruses from Human Metagenomes Reveals Hidden Associations with Chronic Diseases.</title>
        <authorList>
            <person name="Tisza M.J."/>
            <person name="Buck C.B."/>
        </authorList>
    </citation>
    <scope>NUCLEOTIDE SEQUENCE</scope>
    <source>
        <strain evidence="1">CtUM413</strain>
    </source>
</reference>
<proteinExistence type="predicted"/>
<organism evidence="1">
    <name type="scientific">Siphoviridae sp. ctUM413</name>
    <dbReference type="NCBI Taxonomy" id="2827879"/>
    <lineage>
        <taxon>Viruses</taxon>
        <taxon>Duplodnaviria</taxon>
        <taxon>Heunggongvirae</taxon>
        <taxon>Uroviricota</taxon>
        <taxon>Caudoviricetes</taxon>
    </lineage>
</organism>
<accession>A0A8S5T9T7</accession>
<dbReference type="EMBL" id="BK032781">
    <property type="protein sequence ID" value="DAF60033.1"/>
    <property type="molecule type" value="Genomic_DNA"/>
</dbReference>
<name>A0A8S5T9T7_9CAUD</name>
<sequence length="112" mass="12779">MKKSKLKAEIKILKLRQENMIYELAQIKSAVARIEEDIQKNSDGDTVFKRYPDAVIPLPAEEKTEADDLPYPAAIMDALKNARVAFENTYEAMRTLKEATKNIKRPKNGELL</sequence>